<dbReference type="Proteomes" id="UP000075902">
    <property type="component" value="Unassembled WGS sequence"/>
</dbReference>
<proteinExistence type="predicted"/>
<evidence type="ECO:0000313" key="1">
    <source>
        <dbReference type="EnsemblMetazoa" id="AMEC009459-PA"/>
    </source>
</evidence>
<accession>A0A182TWB9</accession>
<organism evidence="1 2">
    <name type="scientific">Anopheles melas</name>
    <dbReference type="NCBI Taxonomy" id="34690"/>
    <lineage>
        <taxon>Eukaryota</taxon>
        <taxon>Metazoa</taxon>
        <taxon>Ecdysozoa</taxon>
        <taxon>Arthropoda</taxon>
        <taxon>Hexapoda</taxon>
        <taxon>Insecta</taxon>
        <taxon>Pterygota</taxon>
        <taxon>Neoptera</taxon>
        <taxon>Endopterygota</taxon>
        <taxon>Diptera</taxon>
        <taxon>Nematocera</taxon>
        <taxon>Culicoidea</taxon>
        <taxon>Culicidae</taxon>
        <taxon>Anophelinae</taxon>
        <taxon>Anopheles</taxon>
    </lineage>
</organism>
<dbReference type="AlphaFoldDB" id="A0A182TWB9"/>
<reference evidence="1" key="2">
    <citation type="submission" date="2020-05" db="UniProtKB">
        <authorList>
            <consortium name="EnsemblMetazoa"/>
        </authorList>
    </citation>
    <scope>IDENTIFICATION</scope>
    <source>
        <strain evidence="1">CM1001059</strain>
    </source>
</reference>
<sequence length="489" mass="54247">MKYKSDVEKNLRDLDLPLGEGNLQAVGRPSLLSFIGHRPRPAPHVRLVQQPLQAPVELPEVRLHDALVGERRRGTERPQHEGAHRVQAAVRIEQIVPAQHGGTASRSRKPEAHLRAALDQPVQLAGRVILRRREDGRVKVALVVVQGGRKPRERHVQQQPHRGAYLVRGVRCRCRPRVHRGQLALEPRIVAERAGPIVQHGECDRAYVVEVATQQMLQPVHHGAEGSAELGQRKCGGQQWSDPANCPVRADLQHVRAGGGKLEALLDKGGKEPECRHGRLVVERGRAGGQQVTIVHVVRHELGQVCLRVEREGSVLLLLCGGDMCEQPLADGDARAAGGHLAGRLHRPLNVARQRDHVLERVDAARRPASDQVVAERADQQVECGRRQRLQRFGERTQLHQQRLQHAARLHLLAEERYGGSVSSSVDPGRCAKEVRIASSASRSYTVRYDFGVKKLNQYLTIVCTIAAGSDRMTRATSPYTVSAMCWFV</sequence>
<evidence type="ECO:0000313" key="2">
    <source>
        <dbReference type="Proteomes" id="UP000075902"/>
    </source>
</evidence>
<keyword evidence="2" id="KW-1185">Reference proteome</keyword>
<name>A0A182TWB9_9DIPT</name>
<reference evidence="2" key="1">
    <citation type="submission" date="2014-01" db="EMBL/GenBank/DDBJ databases">
        <title>The Genome Sequence of Anopheles melas CM1001059_A (V2).</title>
        <authorList>
            <consortium name="The Broad Institute Genomics Platform"/>
            <person name="Neafsey D.E."/>
            <person name="Besansky N."/>
            <person name="Howell P."/>
            <person name="Walton C."/>
            <person name="Young S.K."/>
            <person name="Zeng Q."/>
            <person name="Gargeya S."/>
            <person name="Fitzgerald M."/>
            <person name="Haas B."/>
            <person name="Abouelleil A."/>
            <person name="Allen A.W."/>
            <person name="Alvarado L."/>
            <person name="Arachchi H.M."/>
            <person name="Berlin A.M."/>
            <person name="Chapman S.B."/>
            <person name="Gainer-Dewar J."/>
            <person name="Goldberg J."/>
            <person name="Griggs A."/>
            <person name="Gujja S."/>
            <person name="Hansen M."/>
            <person name="Howarth C."/>
            <person name="Imamovic A."/>
            <person name="Ireland A."/>
            <person name="Larimer J."/>
            <person name="McCowan C."/>
            <person name="Murphy C."/>
            <person name="Pearson M."/>
            <person name="Poon T.W."/>
            <person name="Priest M."/>
            <person name="Roberts A."/>
            <person name="Saif S."/>
            <person name="Shea T."/>
            <person name="Sisk P."/>
            <person name="Sykes S."/>
            <person name="Wortman J."/>
            <person name="Nusbaum C."/>
            <person name="Birren B."/>
        </authorList>
    </citation>
    <scope>NUCLEOTIDE SEQUENCE [LARGE SCALE GENOMIC DNA]</scope>
    <source>
        <strain evidence="2">CM1001059</strain>
    </source>
</reference>
<protein>
    <submittedName>
        <fullName evidence="1">Uncharacterized protein</fullName>
    </submittedName>
</protein>
<dbReference type="EnsemblMetazoa" id="AMEC009459-RA">
    <property type="protein sequence ID" value="AMEC009459-PA"/>
    <property type="gene ID" value="AMEC009459"/>
</dbReference>
<dbReference type="VEuPathDB" id="VectorBase:AMEC009459"/>